<protein>
    <submittedName>
        <fullName evidence="2">BRO family protein</fullName>
    </submittedName>
</protein>
<proteinExistence type="predicted"/>
<dbReference type="PANTHER" id="PTHR36180:SF2">
    <property type="entry name" value="BRO FAMILY PROTEIN"/>
    <property type="match status" value="1"/>
</dbReference>
<gene>
    <name evidence="2" type="ORF">ACFOW8_08065</name>
</gene>
<comment type="caution">
    <text evidence="2">The sequence shown here is derived from an EMBL/GenBank/DDBJ whole genome shotgun (WGS) entry which is preliminary data.</text>
</comment>
<dbReference type="SMART" id="SM01040">
    <property type="entry name" value="Bro-N"/>
    <property type="match status" value="1"/>
</dbReference>
<dbReference type="Pfam" id="PF02498">
    <property type="entry name" value="Bro-N"/>
    <property type="match status" value="1"/>
</dbReference>
<dbReference type="Pfam" id="PF03374">
    <property type="entry name" value="ANT"/>
    <property type="match status" value="1"/>
</dbReference>
<sequence>MSTELIRFAYEGSTVRTVVINGEPWFVLADLCAVLDIRNARDVTARLADDQKGVDLIDTPGGRQQMTIVNESGMYEVVIRSDKPGAVVFRRWITAEVLPAIRKTGGYAATTALPDRRALAQMVLEAEDRADAEHAARLEAEQHARALEAPASAWSTMAESSGDYSVADASKVLSRDANISIGRDRLFSFMAAEGWIFRDRGTSSWKARQTQVDIGRLVEKLGTPFLHERTGQMRLPAPTIRITAKGMAELHKRLGGTGQLPLMAVTA</sequence>
<dbReference type="PANTHER" id="PTHR36180">
    <property type="entry name" value="DNA-BINDING PROTEIN-RELATED-RELATED"/>
    <property type="match status" value="1"/>
</dbReference>
<dbReference type="InterPro" id="IPR003497">
    <property type="entry name" value="BRO_N_domain"/>
</dbReference>
<organism evidence="2 3">
    <name type="scientific">Nocardia rhizosphaerae</name>
    <dbReference type="NCBI Taxonomy" id="1691571"/>
    <lineage>
        <taxon>Bacteria</taxon>
        <taxon>Bacillati</taxon>
        <taxon>Actinomycetota</taxon>
        <taxon>Actinomycetes</taxon>
        <taxon>Mycobacteriales</taxon>
        <taxon>Nocardiaceae</taxon>
        <taxon>Nocardia</taxon>
    </lineage>
</organism>
<keyword evidence="3" id="KW-1185">Reference proteome</keyword>
<evidence type="ECO:0000313" key="2">
    <source>
        <dbReference type="EMBL" id="MFC4124878.1"/>
    </source>
</evidence>
<accession>A0ABV8L419</accession>
<dbReference type="InterPro" id="IPR005039">
    <property type="entry name" value="Ant_C"/>
</dbReference>
<evidence type="ECO:0000259" key="1">
    <source>
        <dbReference type="PROSITE" id="PS51750"/>
    </source>
</evidence>
<feature type="domain" description="Bro-N" evidence="1">
    <location>
        <begin position="1"/>
        <end position="105"/>
    </location>
</feature>
<name>A0ABV8L419_9NOCA</name>
<reference evidence="3" key="1">
    <citation type="journal article" date="2019" name="Int. J. Syst. Evol. Microbiol.">
        <title>The Global Catalogue of Microorganisms (GCM) 10K type strain sequencing project: providing services to taxonomists for standard genome sequencing and annotation.</title>
        <authorList>
            <consortium name="The Broad Institute Genomics Platform"/>
            <consortium name="The Broad Institute Genome Sequencing Center for Infectious Disease"/>
            <person name="Wu L."/>
            <person name="Ma J."/>
        </authorList>
    </citation>
    <scope>NUCLEOTIDE SEQUENCE [LARGE SCALE GENOMIC DNA]</scope>
    <source>
        <strain evidence="3">CGMCC 4.7204</strain>
    </source>
</reference>
<dbReference type="RefSeq" id="WP_378547673.1">
    <property type="nucleotide sequence ID" value="NZ_JBHSBA010000003.1"/>
</dbReference>
<dbReference type="Proteomes" id="UP001595767">
    <property type="component" value="Unassembled WGS sequence"/>
</dbReference>
<dbReference type="PROSITE" id="PS51750">
    <property type="entry name" value="BRO_N"/>
    <property type="match status" value="1"/>
</dbReference>
<evidence type="ECO:0000313" key="3">
    <source>
        <dbReference type="Proteomes" id="UP001595767"/>
    </source>
</evidence>
<dbReference type="EMBL" id="JBHSBA010000003">
    <property type="protein sequence ID" value="MFC4124878.1"/>
    <property type="molecule type" value="Genomic_DNA"/>
</dbReference>